<organism evidence="5 6">
    <name type="scientific">Neolecta irregularis (strain DAH-3)</name>
    <dbReference type="NCBI Taxonomy" id="1198029"/>
    <lineage>
        <taxon>Eukaryota</taxon>
        <taxon>Fungi</taxon>
        <taxon>Dikarya</taxon>
        <taxon>Ascomycota</taxon>
        <taxon>Taphrinomycotina</taxon>
        <taxon>Neolectales</taxon>
        <taxon>Neolectaceae</taxon>
        <taxon>Neolecta</taxon>
    </lineage>
</organism>
<dbReference type="GO" id="GO:0005634">
    <property type="term" value="C:nucleus"/>
    <property type="evidence" value="ECO:0007669"/>
    <property type="project" value="InterPro"/>
</dbReference>
<dbReference type="PROSITE" id="PS50084">
    <property type="entry name" value="KH_TYPE_1"/>
    <property type="match status" value="1"/>
</dbReference>
<dbReference type="PANTHER" id="PTHR15744">
    <property type="entry name" value="BLOM7"/>
    <property type="match status" value="1"/>
</dbReference>
<dbReference type="AlphaFoldDB" id="A0A1U7LRD5"/>
<dbReference type="SUPFAM" id="SSF54791">
    <property type="entry name" value="Eukaryotic type KH-domain (KH-domain type I)"/>
    <property type="match status" value="2"/>
</dbReference>
<dbReference type="Gene3D" id="3.30.1370.10">
    <property type="entry name" value="K Homology domain, type 1"/>
    <property type="match status" value="2"/>
</dbReference>
<dbReference type="Proteomes" id="UP000186594">
    <property type="component" value="Unassembled WGS sequence"/>
</dbReference>
<dbReference type="FunFam" id="3.30.1370.10:FF:000037">
    <property type="entry name" value="KH domain protein"/>
    <property type="match status" value="1"/>
</dbReference>
<name>A0A1U7LRD5_NEOID</name>
<evidence type="ECO:0008006" key="7">
    <source>
        <dbReference type="Google" id="ProtNLM"/>
    </source>
</evidence>
<dbReference type="CDD" id="cd22386">
    <property type="entry name" value="KH-I_KHDC4_rpt2"/>
    <property type="match status" value="1"/>
</dbReference>
<dbReference type="CDD" id="cd22385">
    <property type="entry name" value="KH-I_KHDC4_rpt1"/>
    <property type="match status" value="1"/>
</dbReference>
<feature type="domain" description="ATP-dependent RNA helicase PRP5/DDX46/KHDC4 KH" evidence="4">
    <location>
        <begin position="106"/>
        <end position="139"/>
    </location>
</feature>
<evidence type="ECO:0000259" key="4">
    <source>
        <dbReference type="Pfam" id="PF23469"/>
    </source>
</evidence>
<evidence type="ECO:0000259" key="3">
    <source>
        <dbReference type="Pfam" id="PF22675"/>
    </source>
</evidence>
<sequence>MSEDRRKRKWVEKTESEVPAKSLRKDKAESPISAVKSSSNDPAEMTPAQKAAAAAAKINALLKAKKDFPKPAVPVRKACIPPPPPQPKSPTIPGLEDMYRENDDFIKDIEINDLRNRYVLTKGSTQKQIKDDTGAGTHTYIKPDNLLRFLDVTTRGKYYPDKTLATTADPPLFLHITSTTKTGLEAAVRKVEALIDTALGPLIDERRLRKKEDFERDEFGRRKWPEERVYISLEQIKGFNIRAQVVGPSGQFVKHIQQETKTRVQIKGIGSGFVDPATGQESDEPLYLHITGPDIAEVQRSKQLCEDLVKTVAAQHEAQKTGANIIPAAQFASPPPGYNAPGVAPGTKATVPTGNPFGNFGSNDPYNGAYGTYPQYQQPFCAVLVQLTIAKATDGGNTNQQQYSGSPPPPASNGQGGYNSVPPPPGL</sequence>
<dbReference type="OMA" id="EPLYLHI"/>
<dbReference type="STRING" id="1198029.A0A1U7LRD5"/>
<proteinExistence type="predicted"/>
<feature type="domain" description="ATP-dependent RNA helicase PRP5/DDX46/KHDC4 KH" evidence="4">
    <location>
        <begin position="151"/>
        <end position="196"/>
    </location>
</feature>
<feature type="compositionally biased region" description="Basic residues" evidence="2">
    <location>
        <begin position="1"/>
        <end position="10"/>
    </location>
</feature>
<feature type="compositionally biased region" description="Basic and acidic residues" evidence="2">
    <location>
        <begin position="11"/>
        <end position="29"/>
    </location>
</feature>
<protein>
    <recommendedName>
        <fullName evidence="7">K Homology domain-containing protein</fullName>
    </recommendedName>
</protein>
<dbReference type="InterPro" id="IPR036612">
    <property type="entry name" value="KH_dom_type_1_sf"/>
</dbReference>
<feature type="region of interest" description="Disordered" evidence="2">
    <location>
        <begin position="1"/>
        <end position="48"/>
    </location>
</feature>
<dbReference type="GO" id="GO:0003723">
    <property type="term" value="F:RNA binding"/>
    <property type="evidence" value="ECO:0007669"/>
    <property type="project" value="UniProtKB-UniRule"/>
</dbReference>
<feature type="region of interest" description="Disordered" evidence="2">
    <location>
        <begin position="395"/>
        <end position="427"/>
    </location>
</feature>
<gene>
    <name evidence="5" type="ORF">NEOLI_002233</name>
</gene>
<evidence type="ECO:0000256" key="1">
    <source>
        <dbReference type="PROSITE-ProRule" id="PRU00117"/>
    </source>
</evidence>
<evidence type="ECO:0000313" key="5">
    <source>
        <dbReference type="EMBL" id="OLL25217.1"/>
    </source>
</evidence>
<dbReference type="PANTHER" id="PTHR15744:SF0">
    <property type="entry name" value="KH HOMOLOGY DOMAIN-CONTAINING PROTEIN 4"/>
    <property type="match status" value="1"/>
</dbReference>
<dbReference type="InterPro" id="IPR047890">
    <property type="entry name" value="KHDC4_KH-I_first"/>
</dbReference>
<reference evidence="5 6" key="1">
    <citation type="submission" date="2016-04" db="EMBL/GenBank/DDBJ databases">
        <title>Evolutionary innovation and constraint leading to complex multicellularity in the Ascomycota.</title>
        <authorList>
            <person name="Cisse O."/>
            <person name="Nguyen A."/>
            <person name="Hewitt D.A."/>
            <person name="Jedd G."/>
            <person name="Stajich J.E."/>
        </authorList>
    </citation>
    <scope>NUCLEOTIDE SEQUENCE [LARGE SCALE GENOMIC DNA]</scope>
    <source>
        <strain evidence="5 6">DAH-3</strain>
    </source>
</reference>
<dbReference type="Pfam" id="PF23469">
    <property type="entry name" value="KH_12"/>
    <property type="match status" value="2"/>
</dbReference>
<dbReference type="InterPro" id="IPR056149">
    <property type="entry name" value="PRP5/DDX46/KHDC4_KH"/>
</dbReference>
<dbReference type="InterPro" id="IPR031121">
    <property type="entry name" value="RIK/BLOM7"/>
</dbReference>
<feature type="compositionally biased region" description="Polar residues" evidence="2">
    <location>
        <begin position="395"/>
        <end position="405"/>
    </location>
</feature>
<keyword evidence="1" id="KW-0694">RNA-binding</keyword>
<feature type="domain" description="KHDC4/BBP-like KH-domain type I" evidence="3">
    <location>
        <begin position="237"/>
        <end position="310"/>
    </location>
</feature>
<feature type="region of interest" description="Disordered" evidence="2">
    <location>
        <begin position="75"/>
        <end position="96"/>
    </location>
</feature>
<feature type="compositionally biased region" description="Pro residues" evidence="2">
    <location>
        <begin position="80"/>
        <end position="90"/>
    </location>
</feature>
<comment type="caution">
    <text evidence="5">The sequence shown here is derived from an EMBL/GenBank/DDBJ whole genome shotgun (WGS) entry which is preliminary data.</text>
</comment>
<keyword evidence="6" id="KW-1185">Reference proteome</keyword>
<dbReference type="OrthoDB" id="397265at2759"/>
<dbReference type="EMBL" id="LXFE01000468">
    <property type="protein sequence ID" value="OLL25217.1"/>
    <property type="molecule type" value="Genomic_DNA"/>
</dbReference>
<accession>A0A1U7LRD5</accession>
<dbReference type="Pfam" id="PF22675">
    <property type="entry name" value="KH-I_KHDC4-BBP"/>
    <property type="match status" value="1"/>
</dbReference>
<evidence type="ECO:0000256" key="2">
    <source>
        <dbReference type="SAM" id="MobiDB-lite"/>
    </source>
</evidence>
<dbReference type="InterPro" id="IPR055256">
    <property type="entry name" value="KH_1_KHDC4/BBP-like"/>
</dbReference>
<evidence type="ECO:0000313" key="6">
    <source>
        <dbReference type="Proteomes" id="UP000186594"/>
    </source>
</evidence>
<dbReference type="InterPro" id="IPR047889">
    <property type="entry name" value="KHDC4_KH-I_second"/>
</dbReference>